<reference evidence="5" key="2">
    <citation type="submission" date="2018-12" db="EMBL/GenBank/DDBJ databases">
        <authorList>
            <person name="Behra P.R.K."/>
            <person name="Das S."/>
            <person name="Pettersson B.M.F."/>
            <person name="Shirreff L."/>
            <person name="Ducote T."/>
            <person name="Jacobsson K.-G."/>
            <person name="Ennis D.G."/>
            <person name="Kirsebom L.A."/>
        </authorList>
    </citation>
    <scope>NUCLEOTIDE SEQUENCE</scope>
    <source>
        <strain evidence="5">DSM 45524</strain>
    </source>
</reference>
<reference evidence="5 7" key="3">
    <citation type="journal article" date="2019" name="Sci. Rep.">
        <title>Extended insight into the Mycobacterium chelonae-abscessus complex through whole genome sequencing of Mycobacterium salmoniphilum outbreak and Mycobacterium salmoniphilum-like strains.</title>
        <authorList>
            <person name="Behra P.R.K."/>
            <person name="Das S."/>
            <person name="Pettersson B.M.F."/>
            <person name="Shirreff L."/>
            <person name="DuCote T."/>
            <person name="Jacobsson K.G."/>
            <person name="Ennis D.G."/>
            <person name="Kirsebom L.A."/>
        </authorList>
    </citation>
    <scope>NUCLEOTIDE SEQUENCE [LARGE SCALE GENOMIC DNA]</scope>
    <source>
        <strain evidence="5 7">DSM 45524</strain>
    </source>
</reference>
<name>A0A1S1L705_9MYCO</name>
<evidence type="ECO:0000313" key="6">
    <source>
        <dbReference type="Proteomes" id="UP000179616"/>
    </source>
</evidence>
<comment type="caution">
    <text evidence="4">The sequence shown here is derived from an EMBL/GenBank/DDBJ whole genome shotgun (WGS) entry which is preliminary data.</text>
</comment>
<evidence type="ECO:0000259" key="3">
    <source>
        <dbReference type="PROSITE" id="PS50977"/>
    </source>
</evidence>
<feature type="domain" description="HTH tetR-type" evidence="3">
    <location>
        <begin position="13"/>
        <end position="73"/>
    </location>
</feature>
<dbReference type="Proteomes" id="UP000179616">
    <property type="component" value="Unassembled WGS sequence"/>
</dbReference>
<sequence length="209" mass="23691">MPTPRRTQEERSAAMRARLLEATIDCLVEFGYSGTTTSRIASRAGVTRGALIHHFQSKSELMAESVRHLAFKRTQAVLEELMAMDQSADPIARYLDVLWRIHQGPLFIAVVELLIAARTEPDLRVHLDQFEKMVLHNLSALNVLDDDDPGSPKDRRDLGLLAMDIIRGLLVSSLTASQETRDRRWLRAKQMLELRLRAPLPDTQKQTTL</sequence>
<dbReference type="PANTHER" id="PTHR30055:SF226">
    <property type="entry name" value="HTH-TYPE TRANSCRIPTIONAL REGULATOR PKSA"/>
    <property type="match status" value="1"/>
</dbReference>
<dbReference type="EMBL" id="MLIK01000019">
    <property type="protein sequence ID" value="OHU20913.1"/>
    <property type="molecule type" value="Genomic_DNA"/>
</dbReference>
<dbReference type="Pfam" id="PF00440">
    <property type="entry name" value="TetR_N"/>
    <property type="match status" value="1"/>
</dbReference>
<dbReference type="PROSITE" id="PS50977">
    <property type="entry name" value="HTH_TETR_2"/>
    <property type="match status" value="1"/>
</dbReference>
<evidence type="ECO:0000313" key="7">
    <source>
        <dbReference type="Proteomes" id="UP000295627"/>
    </source>
</evidence>
<dbReference type="GO" id="GO:0003700">
    <property type="term" value="F:DNA-binding transcription factor activity"/>
    <property type="evidence" value="ECO:0007669"/>
    <property type="project" value="TreeGrafter"/>
</dbReference>
<dbReference type="PANTHER" id="PTHR30055">
    <property type="entry name" value="HTH-TYPE TRANSCRIPTIONAL REGULATOR RUTR"/>
    <property type="match status" value="1"/>
</dbReference>
<accession>A0A1S1L705</accession>
<evidence type="ECO:0000256" key="1">
    <source>
        <dbReference type="ARBA" id="ARBA00023125"/>
    </source>
</evidence>
<dbReference type="Gene3D" id="1.10.357.10">
    <property type="entry name" value="Tetracycline Repressor, domain 2"/>
    <property type="match status" value="1"/>
</dbReference>
<evidence type="ECO:0000313" key="5">
    <source>
        <dbReference type="EMBL" id="TDH23751.1"/>
    </source>
</evidence>
<dbReference type="OrthoDB" id="4538622at2"/>
<keyword evidence="1 2" id="KW-0238">DNA-binding</keyword>
<evidence type="ECO:0000256" key="2">
    <source>
        <dbReference type="PROSITE-ProRule" id="PRU00335"/>
    </source>
</evidence>
<dbReference type="InterPro" id="IPR001647">
    <property type="entry name" value="HTH_TetR"/>
</dbReference>
<dbReference type="PRINTS" id="PR00455">
    <property type="entry name" value="HTHTETR"/>
</dbReference>
<dbReference type="Proteomes" id="UP000295627">
    <property type="component" value="Unassembled WGS sequence"/>
</dbReference>
<dbReference type="STRING" id="948102.BKG76_09220"/>
<feature type="DNA-binding region" description="H-T-H motif" evidence="2">
    <location>
        <begin position="36"/>
        <end position="55"/>
    </location>
</feature>
<reference evidence="4 6" key="1">
    <citation type="submission" date="2016-10" db="EMBL/GenBank/DDBJ databases">
        <title>Evaluation of Human, Veterinary and Environmental Mycobacterium chelonae Isolates by Core Genome Phylogenomic Analysis, Targeted Gene Comparison, and Anti-microbial Susceptibility Patterns: A Tale of Mistaken Identities.</title>
        <authorList>
            <person name="Fogelson S.B."/>
            <person name="Camus A.C."/>
            <person name="Lorenz W."/>
            <person name="Vasireddy R."/>
            <person name="Vasireddy S."/>
            <person name="Smith T."/>
            <person name="Brown-Elliott B.A."/>
            <person name="Wallace R.J.Jr."/>
            <person name="Hasan N.A."/>
            <person name="Reischl U."/>
            <person name="Sanchez S."/>
        </authorList>
    </citation>
    <scope>NUCLEOTIDE SEQUENCE [LARGE SCALE GENOMIC DNA]</scope>
    <source>
        <strain evidence="4 6">1559</strain>
    </source>
</reference>
<organism evidence="4 6">
    <name type="scientific">Mycobacteroides franklinii</name>
    <dbReference type="NCBI Taxonomy" id="948102"/>
    <lineage>
        <taxon>Bacteria</taxon>
        <taxon>Bacillati</taxon>
        <taxon>Actinomycetota</taxon>
        <taxon>Actinomycetes</taxon>
        <taxon>Mycobacteriales</taxon>
        <taxon>Mycobacteriaceae</taxon>
        <taxon>Mycobacteroides</taxon>
    </lineage>
</organism>
<dbReference type="InterPro" id="IPR009057">
    <property type="entry name" value="Homeodomain-like_sf"/>
</dbReference>
<dbReference type="InterPro" id="IPR050109">
    <property type="entry name" value="HTH-type_TetR-like_transc_reg"/>
</dbReference>
<dbReference type="AlphaFoldDB" id="A0A1S1L705"/>
<dbReference type="EMBL" id="RXLR01000010">
    <property type="protein sequence ID" value="TDH23751.1"/>
    <property type="molecule type" value="Genomic_DNA"/>
</dbReference>
<protein>
    <submittedName>
        <fullName evidence="4">TetR family transcriptional regulator</fullName>
    </submittedName>
    <submittedName>
        <fullName evidence="5">TetR/AcrR family transcriptional regulator</fullName>
    </submittedName>
</protein>
<gene>
    <name evidence="4" type="ORF">BKG76_09220</name>
    <name evidence="5" type="ORF">EJ571_05700</name>
</gene>
<dbReference type="GO" id="GO:0000976">
    <property type="term" value="F:transcription cis-regulatory region binding"/>
    <property type="evidence" value="ECO:0007669"/>
    <property type="project" value="TreeGrafter"/>
</dbReference>
<proteinExistence type="predicted"/>
<dbReference type="SUPFAM" id="SSF46689">
    <property type="entry name" value="Homeodomain-like"/>
    <property type="match status" value="1"/>
</dbReference>
<evidence type="ECO:0000313" key="4">
    <source>
        <dbReference type="EMBL" id="OHU20913.1"/>
    </source>
</evidence>